<comment type="caution">
    <text evidence="2">The sequence shown here is derived from an EMBL/GenBank/DDBJ whole genome shotgun (WGS) entry which is preliminary data.</text>
</comment>
<dbReference type="RefSeq" id="WP_140851127.1">
    <property type="nucleotide sequence ID" value="NZ_RCZC01000004.1"/>
</dbReference>
<dbReference type="EMBL" id="RCZC01000004">
    <property type="protein sequence ID" value="TPG52054.1"/>
    <property type="molecule type" value="Genomic_DNA"/>
</dbReference>
<proteinExistence type="predicted"/>
<sequence>MTARAAYSEHLVSRDQGKLYVRDYAGAAPTFVLMHGFPDNLHIYDALVPFLTAAGRRVVTFDFLGFGQSEKPLGATYTFQDQLRDLAAVVDELGLGKFVPVAHDSSGPTAINYTLAHPDHVAELVILNSGYDDAFPVTWPEMVSLFANQSMAPLARAIAQSPAQFGWLLAWQKNRFSSAQPTDQRDRFNVGVGRVIADNFIEEPSSGPAFISLASEFYAELARNSKHLPELKTLEMPVKVIWGEYDPYVTTDVGRDRASHFRNASFSLLRAGHWLQADLPGLVAREMLA</sequence>
<dbReference type="OrthoDB" id="8680283at2"/>
<dbReference type="Pfam" id="PF00561">
    <property type="entry name" value="Abhydrolase_1"/>
    <property type="match status" value="1"/>
</dbReference>
<dbReference type="GO" id="GO:0016787">
    <property type="term" value="F:hydrolase activity"/>
    <property type="evidence" value="ECO:0007669"/>
    <property type="project" value="UniProtKB-KW"/>
</dbReference>
<dbReference type="InterPro" id="IPR000639">
    <property type="entry name" value="Epox_hydrolase-like"/>
</dbReference>
<dbReference type="InterPro" id="IPR029058">
    <property type="entry name" value="AB_hydrolase_fold"/>
</dbReference>
<evidence type="ECO:0000313" key="3">
    <source>
        <dbReference type="Proteomes" id="UP000319931"/>
    </source>
</evidence>
<organism evidence="2 3">
    <name type="scientific">Sphingomonas glacialis</name>
    <dbReference type="NCBI Taxonomy" id="658225"/>
    <lineage>
        <taxon>Bacteria</taxon>
        <taxon>Pseudomonadati</taxon>
        <taxon>Pseudomonadota</taxon>
        <taxon>Alphaproteobacteria</taxon>
        <taxon>Sphingomonadales</taxon>
        <taxon>Sphingomonadaceae</taxon>
        <taxon>Sphingomonas</taxon>
    </lineage>
</organism>
<protein>
    <submittedName>
        <fullName evidence="2">Alpha/beta hydrolase</fullName>
    </submittedName>
</protein>
<feature type="domain" description="AB hydrolase-1" evidence="1">
    <location>
        <begin position="29"/>
        <end position="277"/>
    </location>
</feature>
<dbReference type="PANTHER" id="PTHR43798:SF33">
    <property type="entry name" value="HYDROLASE, PUTATIVE (AFU_ORTHOLOGUE AFUA_2G14860)-RELATED"/>
    <property type="match status" value="1"/>
</dbReference>
<keyword evidence="3" id="KW-1185">Reference proteome</keyword>
<dbReference type="SUPFAM" id="SSF53474">
    <property type="entry name" value="alpha/beta-Hydrolases"/>
    <property type="match status" value="1"/>
</dbReference>
<dbReference type="PANTHER" id="PTHR43798">
    <property type="entry name" value="MONOACYLGLYCEROL LIPASE"/>
    <property type="match status" value="1"/>
</dbReference>
<keyword evidence="2" id="KW-0378">Hydrolase</keyword>
<dbReference type="GO" id="GO:0016020">
    <property type="term" value="C:membrane"/>
    <property type="evidence" value="ECO:0007669"/>
    <property type="project" value="TreeGrafter"/>
</dbReference>
<dbReference type="Gene3D" id="3.40.50.1820">
    <property type="entry name" value="alpha/beta hydrolase"/>
    <property type="match status" value="1"/>
</dbReference>
<accession>A0A502FRJ6</accession>
<gene>
    <name evidence="2" type="ORF">EAH76_15150</name>
</gene>
<dbReference type="AlphaFoldDB" id="A0A502FRJ6"/>
<evidence type="ECO:0000259" key="1">
    <source>
        <dbReference type="Pfam" id="PF00561"/>
    </source>
</evidence>
<dbReference type="InterPro" id="IPR050266">
    <property type="entry name" value="AB_hydrolase_sf"/>
</dbReference>
<dbReference type="Proteomes" id="UP000319931">
    <property type="component" value="Unassembled WGS sequence"/>
</dbReference>
<reference evidence="2 3" key="1">
    <citation type="journal article" date="2019" name="Environ. Microbiol.">
        <title>Species interactions and distinct microbial communities in high Arctic permafrost affected cryosols are associated with the CH4 and CO2 gas fluxes.</title>
        <authorList>
            <person name="Altshuler I."/>
            <person name="Hamel J."/>
            <person name="Turney S."/>
            <person name="Magnuson E."/>
            <person name="Levesque R."/>
            <person name="Greer C."/>
            <person name="Whyte L.G."/>
        </authorList>
    </citation>
    <scope>NUCLEOTIDE SEQUENCE [LARGE SCALE GENOMIC DNA]</scope>
    <source>
        <strain evidence="2 3">E6.1</strain>
    </source>
</reference>
<dbReference type="InterPro" id="IPR000073">
    <property type="entry name" value="AB_hydrolase_1"/>
</dbReference>
<dbReference type="PRINTS" id="PR00412">
    <property type="entry name" value="EPOXHYDRLASE"/>
</dbReference>
<evidence type="ECO:0000313" key="2">
    <source>
        <dbReference type="EMBL" id="TPG52054.1"/>
    </source>
</evidence>
<name>A0A502FRJ6_9SPHN</name>